<dbReference type="GO" id="GO:0003690">
    <property type="term" value="F:double-stranded DNA binding"/>
    <property type="evidence" value="ECO:0007669"/>
    <property type="project" value="TreeGrafter"/>
</dbReference>
<dbReference type="InterPro" id="IPR036412">
    <property type="entry name" value="HAD-like_sf"/>
</dbReference>
<dbReference type="InterPro" id="IPR027417">
    <property type="entry name" value="P-loop_NTPase"/>
</dbReference>
<dbReference type="EMBL" id="CAJNOJ010000020">
    <property type="protein sequence ID" value="CAF0840582.1"/>
    <property type="molecule type" value="Genomic_DNA"/>
</dbReference>
<dbReference type="EMBL" id="CAJNOR010000068">
    <property type="protein sequence ID" value="CAF0782936.1"/>
    <property type="molecule type" value="Genomic_DNA"/>
</dbReference>
<keyword evidence="4" id="KW-0234">DNA repair</keyword>
<sequence>MSSATVVKLISDDSEYPNLQVQSTDSKTLIVGRNELSKIKSTRCARQQVALHIEDDNHVYIEQLGANTSFVNEIPIDSKKRQLLHDGDKLQLVENEHCYTIRIDPYVTVQPTLKRQNTDDNGAQQTSMKRPKPSANSQNVEDDDDDDSAEENRLAWIQQQLNALQENATQPTQPPSQLPSVTTATSKDLWEKPYKGLEVFTSKGVISSEKIAAFDMDGTIILTKSGKVHPTDENDWRIGFDTCFKKLKQLHTDHYKIVVFTNQRGLMKAASTDNFRKKIQFIQQKLNVPMQVFVAIHPGRYRKPCIGSWLLLQSKYNDGIQIDKSKSFYVGDAAGRPDKWRAKAKKDHSCADRLFAINVGLKFYTPEEYFLGLNKANYEMPKFEPKALRSILSLVEPTTGSLTSDKVELIVMCGLPASGKSWFVKKHIVSHKYEYINRDEVGTWQKCVKMAETALSKQQSAIIDNTNLDKESRQRYVEVAKKFQVPCRCFIMNVSLEHAKHNNLFRQMIGADDAHKDVNDIVIMGANKRYVKPTLDEGFSEILTINMQPLFDDQELEELYYQYILDK</sequence>
<dbReference type="CDD" id="cd01625">
    <property type="entry name" value="HAD_PNP"/>
    <property type="match status" value="1"/>
</dbReference>
<organism evidence="8 10">
    <name type="scientific">Adineta ricciae</name>
    <name type="common">Rotifer</name>
    <dbReference type="NCBI Taxonomy" id="249248"/>
    <lineage>
        <taxon>Eukaryota</taxon>
        <taxon>Metazoa</taxon>
        <taxon>Spiralia</taxon>
        <taxon>Gnathifera</taxon>
        <taxon>Rotifera</taxon>
        <taxon>Eurotatoria</taxon>
        <taxon>Bdelloidea</taxon>
        <taxon>Adinetida</taxon>
        <taxon>Adinetidae</taxon>
        <taxon>Adineta</taxon>
    </lineage>
</organism>
<dbReference type="GO" id="GO:0046404">
    <property type="term" value="F:ATP-dependent polydeoxyribonucleotide 5'-hydroxyl-kinase activity"/>
    <property type="evidence" value="ECO:0007669"/>
    <property type="project" value="TreeGrafter"/>
</dbReference>
<accession>A0A813RLB9</accession>
<evidence type="ECO:0000256" key="1">
    <source>
        <dbReference type="ARBA" id="ARBA00004123"/>
    </source>
</evidence>
<dbReference type="FunFam" id="3.40.50.300:FF:000737">
    <property type="entry name" value="Bifunctional polynucleotide phosphatase/kinase"/>
    <property type="match status" value="1"/>
</dbReference>
<dbReference type="InterPro" id="IPR008984">
    <property type="entry name" value="SMAD_FHA_dom_sf"/>
</dbReference>
<proteinExistence type="predicted"/>
<dbReference type="InterPro" id="IPR023214">
    <property type="entry name" value="HAD_sf"/>
</dbReference>
<name>A0A813RLB9_ADIRI</name>
<comment type="subcellular location">
    <subcellularLocation>
        <location evidence="1">Nucleus</location>
    </subcellularLocation>
</comment>
<feature type="domain" description="PNK FHA" evidence="7">
    <location>
        <begin position="9"/>
        <end position="76"/>
    </location>
</feature>
<keyword evidence="3" id="KW-0378">Hydrolase</keyword>
<keyword evidence="10" id="KW-1185">Reference proteome</keyword>
<comment type="caution">
    <text evidence="8">The sequence shown here is derived from an EMBL/GenBank/DDBJ whole genome shotgun (WGS) entry which is preliminary data.</text>
</comment>
<dbReference type="InterPro" id="IPR006551">
    <property type="entry name" value="Polynucleotide_phosphatase"/>
</dbReference>
<feature type="compositionally biased region" description="Acidic residues" evidence="6">
    <location>
        <begin position="140"/>
        <end position="149"/>
    </location>
</feature>
<dbReference type="InterPro" id="IPR013954">
    <property type="entry name" value="PNK3P"/>
</dbReference>
<feature type="compositionally biased region" description="Polar residues" evidence="6">
    <location>
        <begin position="112"/>
        <end position="139"/>
    </location>
</feature>
<evidence type="ECO:0000256" key="4">
    <source>
        <dbReference type="ARBA" id="ARBA00023204"/>
    </source>
</evidence>
<dbReference type="Pfam" id="PF13671">
    <property type="entry name" value="AAA_33"/>
    <property type="match status" value="1"/>
</dbReference>
<dbReference type="SUPFAM" id="SSF49879">
    <property type="entry name" value="SMAD/FHA domain"/>
    <property type="match status" value="1"/>
</dbReference>
<evidence type="ECO:0000256" key="5">
    <source>
        <dbReference type="ARBA" id="ARBA00023242"/>
    </source>
</evidence>
<dbReference type="NCBIfam" id="TIGR01662">
    <property type="entry name" value="HAD-SF-IIIA"/>
    <property type="match status" value="1"/>
</dbReference>
<dbReference type="GO" id="GO:0005634">
    <property type="term" value="C:nucleus"/>
    <property type="evidence" value="ECO:0007669"/>
    <property type="project" value="UniProtKB-SubCell"/>
</dbReference>
<evidence type="ECO:0000256" key="2">
    <source>
        <dbReference type="ARBA" id="ARBA00022763"/>
    </source>
</evidence>
<protein>
    <recommendedName>
        <fullName evidence="7">PNK FHA domain-containing protein</fullName>
    </recommendedName>
</protein>
<gene>
    <name evidence="9" type="ORF">EDS130_LOCUS6815</name>
    <name evidence="8" type="ORF">XAT740_LOCUS2071</name>
</gene>
<dbReference type="Pfam" id="PF17913">
    <property type="entry name" value="FHA_2"/>
    <property type="match status" value="1"/>
</dbReference>
<evidence type="ECO:0000313" key="8">
    <source>
        <dbReference type="EMBL" id="CAF0782936.1"/>
    </source>
</evidence>
<evidence type="ECO:0000256" key="6">
    <source>
        <dbReference type="SAM" id="MobiDB-lite"/>
    </source>
</evidence>
<evidence type="ECO:0000313" key="9">
    <source>
        <dbReference type="EMBL" id="CAF0840582.1"/>
    </source>
</evidence>
<feature type="region of interest" description="Disordered" evidence="6">
    <location>
        <begin position="112"/>
        <end position="150"/>
    </location>
</feature>
<dbReference type="InterPro" id="IPR006549">
    <property type="entry name" value="HAD-SF_hydro_IIIA"/>
</dbReference>
<dbReference type="GO" id="GO:0046403">
    <property type="term" value="F:polynucleotide 3'-phosphatase activity"/>
    <property type="evidence" value="ECO:0007669"/>
    <property type="project" value="TreeGrafter"/>
</dbReference>
<dbReference type="AlphaFoldDB" id="A0A813RLB9"/>
<evidence type="ECO:0000256" key="3">
    <source>
        <dbReference type="ARBA" id="ARBA00022801"/>
    </source>
</evidence>
<evidence type="ECO:0000313" key="10">
    <source>
        <dbReference type="Proteomes" id="UP000663828"/>
    </source>
</evidence>
<dbReference type="SUPFAM" id="SSF52540">
    <property type="entry name" value="P-loop containing nucleoside triphosphate hydrolases"/>
    <property type="match status" value="1"/>
</dbReference>
<dbReference type="Pfam" id="PF08645">
    <property type="entry name" value="PNK3P"/>
    <property type="match status" value="1"/>
</dbReference>
<dbReference type="FunFam" id="3.40.50.1000:FF:000078">
    <property type="entry name" value="Bifunctional polynucleotide phosphatase/kinase"/>
    <property type="match status" value="1"/>
</dbReference>
<dbReference type="Proteomes" id="UP000663828">
    <property type="component" value="Unassembled WGS sequence"/>
</dbReference>
<dbReference type="Proteomes" id="UP000663852">
    <property type="component" value="Unassembled WGS sequence"/>
</dbReference>
<keyword evidence="5" id="KW-0539">Nucleus</keyword>
<reference evidence="8" key="1">
    <citation type="submission" date="2021-02" db="EMBL/GenBank/DDBJ databases">
        <authorList>
            <person name="Nowell W R."/>
        </authorList>
    </citation>
    <scope>NUCLEOTIDE SEQUENCE</scope>
</reference>
<dbReference type="PANTHER" id="PTHR12083">
    <property type="entry name" value="BIFUNCTIONAL POLYNUCLEOTIDE PHOSPHATASE/KINASE"/>
    <property type="match status" value="1"/>
</dbReference>
<keyword evidence="2" id="KW-0227">DNA damage</keyword>
<dbReference type="PANTHER" id="PTHR12083:SF9">
    <property type="entry name" value="BIFUNCTIONAL POLYNUCLEOTIDE PHOSPHATASE_KINASE"/>
    <property type="match status" value="1"/>
</dbReference>
<dbReference type="InterPro" id="IPR041388">
    <property type="entry name" value="FHA_2"/>
</dbReference>
<dbReference type="Gene3D" id="3.40.50.300">
    <property type="entry name" value="P-loop containing nucleotide triphosphate hydrolases"/>
    <property type="match status" value="1"/>
</dbReference>
<dbReference type="Gene3D" id="2.60.200.20">
    <property type="match status" value="1"/>
</dbReference>
<dbReference type="SUPFAM" id="SSF56784">
    <property type="entry name" value="HAD-like"/>
    <property type="match status" value="1"/>
</dbReference>
<dbReference type="Gene3D" id="3.40.50.1000">
    <property type="entry name" value="HAD superfamily/HAD-like"/>
    <property type="match status" value="1"/>
</dbReference>
<dbReference type="GO" id="GO:0006281">
    <property type="term" value="P:DNA repair"/>
    <property type="evidence" value="ECO:0007669"/>
    <property type="project" value="UniProtKB-KW"/>
</dbReference>
<dbReference type="OrthoDB" id="19045at2759"/>
<dbReference type="NCBIfam" id="TIGR01664">
    <property type="entry name" value="DNA-3'-Pase"/>
    <property type="match status" value="1"/>
</dbReference>
<evidence type="ECO:0000259" key="7">
    <source>
        <dbReference type="Pfam" id="PF17913"/>
    </source>
</evidence>